<dbReference type="InterPro" id="IPR001185">
    <property type="entry name" value="MS_channel"/>
</dbReference>
<proteinExistence type="inferred from homology"/>
<keyword evidence="3 10" id="KW-0813">Transport</keyword>
<dbReference type="PROSITE" id="PS01327">
    <property type="entry name" value="MSCL"/>
    <property type="match status" value="1"/>
</dbReference>
<dbReference type="PRINTS" id="PR01264">
    <property type="entry name" value="MECHCHANNEL"/>
</dbReference>
<name>A0ABV1J6G9_9FIRM</name>
<dbReference type="NCBIfam" id="TIGR00220">
    <property type="entry name" value="mscL"/>
    <property type="match status" value="1"/>
</dbReference>
<accession>A0ABV1J6G9</accession>
<evidence type="ECO:0000256" key="9">
    <source>
        <dbReference type="ARBA" id="ARBA00023303"/>
    </source>
</evidence>
<protein>
    <recommendedName>
        <fullName evidence="10">Large-conductance mechanosensitive channel</fullName>
    </recommendedName>
</protein>
<comment type="subunit">
    <text evidence="10">Homopentamer.</text>
</comment>
<dbReference type="PANTHER" id="PTHR30266">
    <property type="entry name" value="MECHANOSENSITIVE CHANNEL MSCL"/>
    <property type="match status" value="1"/>
</dbReference>
<evidence type="ECO:0000313" key="12">
    <source>
        <dbReference type="Proteomes" id="UP001481872"/>
    </source>
</evidence>
<dbReference type="Gene3D" id="1.10.1200.120">
    <property type="entry name" value="Large-conductance mechanosensitive channel, MscL, domain 1"/>
    <property type="match status" value="1"/>
</dbReference>
<feature type="transmembrane region" description="Helical" evidence="10">
    <location>
        <begin position="80"/>
        <end position="104"/>
    </location>
</feature>
<dbReference type="SUPFAM" id="SSF81330">
    <property type="entry name" value="Gated mechanosensitive channel"/>
    <property type="match status" value="1"/>
</dbReference>
<evidence type="ECO:0000256" key="8">
    <source>
        <dbReference type="ARBA" id="ARBA00023136"/>
    </source>
</evidence>
<evidence type="ECO:0000256" key="10">
    <source>
        <dbReference type="HAMAP-Rule" id="MF_00115"/>
    </source>
</evidence>
<evidence type="ECO:0000256" key="5">
    <source>
        <dbReference type="ARBA" id="ARBA00022692"/>
    </source>
</evidence>
<dbReference type="HAMAP" id="MF_00115">
    <property type="entry name" value="MscL"/>
    <property type="match status" value="1"/>
</dbReference>
<evidence type="ECO:0000313" key="11">
    <source>
        <dbReference type="EMBL" id="MEQ3353789.1"/>
    </source>
</evidence>
<evidence type="ECO:0000256" key="7">
    <source>
        <dbReference type="ARBA" id="ARBA00023065"/>
    </source>
</evidence>
<dbReference type="InterPro" id="IPR036019">
    <property type="entry name" value="MscL_channel"/>
</dbReference>
<comment type="similarity">
    <text evidence="2 10">Belongs to the MscL family.</text>
</comment>
<keyword evidence="6 10" id="KW-1133">Transmembrane helix</keyword>
<keyword evidence="4 10" id="KW-1003">Cell membrane</keyword>
<dbReference type="EMBL" id="JBBNPS010000013">
    <property type="protein sequence ID" value="MEQ3353789.1"/>
    <property type="molecule type" value="Genomic_DNA"/>
</dbReference>
<keyword evidence="7 10" id="KW-0406">Ion transport</keyword>
<comment type="function">
    <text evidence="10">Channel that opens in response to stretch forces in the membrane lipid bilayer. May participate in the regulation of osmotic pressure changes within the cell.</text>
</comment>
<dbReference type="InterPro" id="IPR037673">
    <property type="entry name" value="MSC/AndL"/>
</dbReference>
<dbReference type="InterPro" id="IPR019823">
    <property type="entry name" value="Mechanosensitive_channel_CS"/>
</dbReference>
<dbReference type="Proteomes" id="UP001481872">
    <property type="component" value="Unassembled WGS sequence"/>
</dbReference>
<gene>
    <name evidence="10 11" type="primary">mscL</name>
    <name evidence="11" type="ORF">AAA081_05675</name>
</gene>
<dbReference type="RefSeq" id="WP_349054047.1">
    <property type="nucleotide sequence ID" value="NZ_JBBNPS010000013.1"/>
</dbReference>
<dbReference type="PANTHER" id="PTHR30266:SF2">
    <property type="entry name" value="LARGE-CONDUCTANCE MECHANOSENSITIVE CHANNEL"/>
    <property type="match status" value="1"/>
</dbReference>
<keyword evidence="8 10" id="KW-0472">Membrane</keyword>
<evidence type="ECO:0000256" key="6">
    <source>
        <dbReference type="ARBA" id="ARBA00022989"/>
    </source>
</evidence>
<comment type="caution">
    <text evidence="10">Lacks conserved residue(s) required for the propagation of feature annotation.</text>
</comment>
<keyword evidence="12" id="KW-1185">Reference proteome</keyword>
<dbReference type="Pfam" id="PF01741">
    <property type="entry name" value="MscL"/>
    <property type="match status" value="1"/>
</dbReference>
<reference evidence="11 12" key="1">
    <citation type="submission" date="2024-04" db="EMBL/GenBank/DDBJ databases">
        <title>Human intestinal bacterial collection.</title>
        <authorList>
            <person name="Pauvert C."/>
            <person name="Hitch T.C.A."/>
            <person name="Clavel T."/>
        </authorList>
    </citation>
    <scope>NUCLEOTIDE SEQUENCE [LARGE SCALE GENOMIC DNA]</scope>
    <source>
        <strain evidence="11 12">CLA-SR-H026</strain>
    </source>
</reference>
<keyword evidence="9 10" id="KW-0407">Ion channel</keyword>
<sequence>MKKTMSEFKDFIARGNVMDMAVGVIVGGAFGKIVTSLVNDMLMPLIGLLIGGVDLTKMYLALDGKTYANPVEAAESGAPILAYGNFLQNVIDFLIIAFVIFMVIKQIGKMKDRFIHKEEEVATTKVCPFCKETVHIEATRCPHCTAVLEDK</sequence>
<keyword evidence="5 10" id="KW-0812">Transmembrane</keyword>
<comment type="subcellular location">
    <subcellularLocation>
        <location evidence="1 10">Cell membrane</location>
        <topology evidence="1 10">Multi-pass membrane protein</topology>
    </subcellularLocation>
</comment>
<comment type="caution">
    <text evidence="11">The sequence shown here is derived from an EMBL/GenBank/DDBJ whole genome shotgun (WGS) entry which is preliminary data.</text>
</comment>
<organism evidence="11 12">
    <name type="scientific">Aedoeadaptatus acetigenes</name>
    <dbReference type="NCBI Taxonomy" id="2981723"/>
    <lineage>
        <taxon>Bacteria</taxon>
        <taxon>Bacillati</taxon>
        <taxon>Bacillota</taxon>
        <taxon>Tissierellia</taxon>
        <taxon>Tissierellales</taxon>
        <taxon>Peptoniphilaceae</taxon>
        <taxon>Aedoeadaptatus</taxon>
    </lineage>
</organism>
<evidence type="ECO:0000256" key="2">
    <source>
        <dbReference type="ARBA" id="ARBA00007254"/>
    </source>
</evidence>
<evidence type="ECO:0000256" key="4">
    <source>
        <dbReference type="ARBA" id="ARBA00022475"/>
    </source>
</evidence>
<evidence type="ECO:0000256" key="3">
    <source>
        <dbReference type="ARBA" id="ARBA00022448"/>
    </source>
</evidence>
<evidence type="ECO:0000256" key="1">
    <source>
        <dbReference type="ARBA" id="ARBA00004651"/>
    </source>
</evidence>